<dbReference type="STRING" id="1156935.QWE_11351"/>
<dbReference type="Proteomes" id="UP000007123">
    <property type="component" value="Unassembled WGS sequence"/>
</dbReference>
<dbReference type="RefSeq" id="WP_006726260.1">
    <property type="nucleotide sequence ID" value="NZ_ALJF01000009.1"/>
</dbReference>
<gene>
    <name evidence="1" type="ORF">QWE_11351</name>
</gene>
<dbReference type="AlphaFoldDB" id="K2QEF6"/>
<comment type="caution">
    <text evidence="1">The sequence shown here is derived from an EMBL/GenBank/DDBJ whole genome shotgun (WGS) entry which is preliminary data.</text>
</comment>
<evidence type="ECO:0000313" key="1">
    <source>
        <dbReference type="EMBL" id="EKF59391.1"/>
    </source>
</evidence>
<keyword evidence="2" id="KW-1185">Reference proteome</keyword>
<organism evidence="1 2">
    <name type="scientific">Agrobacterium albertimagni AOL15</name>
    <dbReference type="NCBI Taxonomy" id="1156935"/>
    <lineage>
        <taxon>Bacteria</taxon>
        <taxon>Pseudomonadati</taxon>
        <taxon>Pseudomonadota</taxon>
        <taxon>Alphaproteobacteria</taxon>
        <taxon>Hyphomicrobiales</taxon>
        <taxon>Rhizobiaceae</taxon>
        <taxon>Rhizobium/Agrobacterium group</taxon>
        <taxon>Agrobacterium</taxon>
    </lineage>
</organism>
<dbReference type="OrthoDB" id="9908064at2"/>
<accession>K2QEF6</accession>
<dbReference type="PATRIC" id="fig|1156935.5.peg.2294"/>
<name>K2QEF6_9HYPH</name>
<dbReference type="EMBL" id="ALJF01000009">
    <property type="protein sequence ID" value="EKF59391.1"/>
    <property type="molecule type" value="Genomic_DNA"/>
</dbReference>
<evidence type="ECO:0000313" key="2">
    <source>
        <dbReference type="Proteomes" id="UP000007123"/>
    </source>
</evidence>
<reference evidence="1 2" key="1">
    <citation type="journal article" date="2012" name="J. Bacteriol.">
        <title>Draft Genome Sequence of Agrobacterium albertimagni Strain AOL15.</title>
        <authorList>
            <person name="Trimble W.L."/>
            <person name="Phung le T."/>
            <person name="Meyer F."/>
            <person name="Gilbert J.A."/>
            <person name="Silver S."/>
        </authorList>
    </citation>
    <scope>NUCLEOTIDE SEQUENCE [LARGE SCALE GENOMIC DNA]</scope>
    <source>
        <strain evidence="1 2">AOL15</strain>
    </source>
</reference>
<protein>
    <submittedName>
        <fullName evidence="1">Uncharacterized protein</fullName>
    </submittedName>
</protein>
<proteinExistence type="predicted"/>
<sequence length="98" mass="11115">MVLFAVFPFRRQARLGYSFECLKMPDDLSTIIEDLILDGQIHSLEDVLSDAERNIPDHPLLQSGWAILHVMKHYAALFDAEPTEMDALVADDMPREAS</sequence>